<feature type="transmembrane region" description="Helical" evidence="1">
    <location>
        <begin position="125"/>
        <end position="143"/>
    </location>
</feature>
<feature type="transmembrane region" description="Helical" evidence="1">
    <location>
        <begin position="199"/>
        <end position="221"/>
    </location>
</feature>
<dbReference type="InterPro" id="IPR012507">
    <property type="entry name" value="YibE_F"/>
</dbReference>
<name>A0A1F6VHC9_9BACT</name>
<feature type="transmembrane region" description="Helical" evidence="1">
    <location>
        <begin position="22"/>
        <end position="39"/>
    </location>
</feature>
<feature type="transmembrane region" description="Helical" evidence="1">
    <location>
        <begin position="343"/>
        <end position="367"/>
    </location>
</feature>
<comment type="caution">
    <text evidence="2">The sequence shown here is derived from an EMBL/GenBank/DDBJ whole genome shotgun (WGS) entry which is preliminary data.</text>
</comment>
<evidence type="ECO:0000313" key="3">
    <source>
        <dbReference type="Proteomes" id="UP000178059"/>
    </source>
</evidence>
<sequence length="380" mass="41299">MEAFSHSLHTHENDSGWKPNKYIAAFILAISILAVFLAMSGSPNQDIIKGEVKQIKAERIVDSVAGMKVKEQDLSVEVMVDREKKEIAVMNDFTPIRVGDKIFLQGSLFGDEEAFEIKDISREKGVFVLTALFIILVFATSGWRGFYSLIGLIFSLSVIFVFIVPLILKGLNPIFVGIAGSFLILLVTLYLSHGLTKKSISAFIGIILSLLFTGILANLAVQAMRFTGFSNEGALYLNMETGSPFNLVGLLTAGIIIAAIGILDDVAVTQSSTVFSIASANSSLKGMPLYKKAMSVGKDHISAVINTLVLAYTGAALPLVLLLTLRNTPVDFFLSFEMVSEEIVRTLIASSGLLLAVPITTAIAVFFRQYKFKRSKLLVN</sequence>
<dbReference type="STRING" id="1801743.A2824_02905"/>
<feature type="transmembrane region" description="Helical" evidence="1">
    <location>
        <begin position="304"/>
        <end position="323"/>
    </location>
</feature>
<proteinExistence type="predicted"/>
<dbReference type="Pfam" id="PF07907">
    <property type="entry name" value="YibE_F"/>
    <property type="match status" value="1"/>
</dbReference>
<evidence type="ECO:0008006" key="4">
    <source>
        <dbReference type="Google" id="ProtNLM"/>
    </source>
</evidence>
<organism evidence="2 3">
    <name type="scientific">Candidatus Nomurabacteria bacterium RIFCSPHIGHO2_01_FULL_42_16</name>
    <dbReference type="NCBI Taxonomy" id="1801743"/>
    <lineage>
        <taxon>Bacteria</taxon>
        <taxon>Candidatus Nomuraibacteriota</taxon>
    </lineage>
</organism>
<feature type="transmembrane region" description="Helical" evidence="1">
    <location>
        <begin position="268"/>
        <end position="284"/>
    </location>
</feature>
<feature type="transmembrane region" description="Helical" evidence="1">
    <location>
        <begin position="242"/>
        <end position="262"/>
    </location>
</feature>
<keyword evidence="1" id="KW-0812">Transmembrane</keyword>
<keyword evidence="1" id="KW-1133">Transmembrane helix</keyword>
<dbReference type="AlphaFoldDB" id="A0A1F6VHC9"/>
<feature type="transmembrane region" description="Helical" evidence="1">
    <location>
        <begin position="149"/>
        <end position="168"/>
    </location>
</feature>
<dbReference type="PANTHER" id="PTHR41771">
    <property type="entry name" value="MEMBRANE PROTEIN-RELATED"/>
    <property type="match status" value="1"/>
</dbReference>
<keyword evidence="1" id="KW-0472">Membrane</keyword>
<accession>A0A1F6VHC9</accession>
<feature type="transmembrane region" description="Helical" evidence="1">
    <location>
        <begin position="175"/>
        <end position="193"/>
    </location>
</feature>
<gene>
    <name evidence="2" type="ORF">A2824_02905</name>
</gene>
<evidence type="ECO:0000256" key="1">
    <source>
        <dbReference type="SAM" id="Phobius"/>
    </source>
</evidence>
<evidence type="ECO:0000313" key="2">
    <source>
        <dbReference type="EMBL" id="OGI68969.1"/>
    </source>
</evidence>
<dbReference type="EMBL" id="MFTT01000036">
    <property type="protein sequence ID" value="OGI68969.1"/>
    <property type="molecule type" value="Genomic_DNA"/>
</dbReference>
<dbReference type="PANTHER" id="PTHR41771:SF1">
    <property type="entry name" value="MEMBRANE PROTEIN"/>
    <property type="match status" value="1"/>
</dbReference>
<reference evidence="2 3" key="1">
    <citation type="journal article" date="2016" name="Nat. Commun.">
        <title>Thousands of microbial genomes shed light on interconnected biogeochemical processes in an aquifer system.</title>
        <authorList>
            <person name="Anantharaman K."/>
            <person name="Brown C.T."/>
            <person name="Hug L.A."/>
            <person name="Sharon I."/>
            <person name="Castelle C.J."/>
            <person name="Probst A.J."/>
            <person name="Thomas B.C."/>
            <person name="Singh A."/>
            <person name="Wilkins M.J."/>
            <person name="Karaoz U."/>
            <person name="Brodie E.L."/>
            <person name="Williams K.H."/>
            <person name="Hubbard S.S."/>
            <person name="Banfield J.F."/>
        </authorList>
    </citation>
    <scope>NUCLEOTIDE SEQUENCE [LARGE SCALE GENOMIC DNA]</scope>
</reference>
<dbReference type="Proteomes" id="UP000178059">
    <property type="component" value="Unassembled WGS sequence"/>
</dbReference>
<protein>
    <recommendedName>
        <fullName evidence="4">YibE/F family protein</fullName>
    </recommendedName>
</protein>